<gene>
    <name evidence="1" type="ORF">J3T88_11740</name>
</gene>
<evidence type="ECO:0000313" key="1">
    <source>
        <dbReference type="EMBL" id="MBO1227969.1"/>
    </source>
</evidence>
<sequence>MRYDKATVKEFILNYHKIQDNSVSCDEDVGIDDFFNVDDQAETHEIDNNNVEDVIFYNELEAVIERVATEKEHNLFLLLSNGVSFEKIGSIFGVKEQRARQMFNSLLDKLGKY</sequence>
<accession>A0ABS3L6D9</accession>
<dbReference type="EMBL" id="JAFNLT010000011">
    <property type="protein sequence ID" value="MBO1227969.1"/>
    <property type="molecule type" value="Genomic_DNA"/>
</dbReference>
<organism evidence="1 2">
    <name type="scientific">Staphylococcus nepalensis</name>
    <dbReference type="NCBI Taxonomy" id="214473"/>
    <lineage>
        <taxon>Bacteria</taxon>
        <taxon>Bacillati</taxon>
        <taxon>Bacillota</taxon>
        <taxon>Bacilli</taxon>
        <taxon>Bacillales</taxon>
        <taxon>Staphylococcaceae</taxon>
        <taxon>Staphylococcus</taxon>
    </lineage>
</organism>
<keyword evidence="2" id="KW-1185">Reference proteome</keyword>
<comment type="caution">
    <text evidence="1">The sequence shown here is derived from an EMBL/GenBank/DDBJ whole genome shotgun (WGS) entry which is preliminary data.</text>
</comment>
<dbReference type="Gene3D" id="1.20.140.160">
    <property type="match status" value="1"/>
</dbReference>
<dbReference type="SUPFAM" id="SSF88659">
    <property type="entry name" value="Sigma3 and sigma4 domains of RNA polymerase sigma factors"/>
    <property type="match status" value="1"/>
</dbReference>
<name>A0ABS3L6D9_9STAP</name>
<protein>
    <submittedName>
        <fullName evidence="1">Sigma-70 family RNA polymerase sigma factor</fullName>
    </submittedName>
</protein>
<proteinExistence type="predicted"/>
<evidence type="ECO:0000313" key="2">
    <source>
        <dbReference type="Proteomes" id="UP000664081"/>
    </source>
</evidence>
<reference evidence="1 2" key="1">
    <citation type="submission" date="2021-03" db="EMBL/GenBank/DDBJ databases">
        <title>Staphylococci and Mammaliicocci in bats.</title>
        <authorList>
            <person name="Fountain K."/>
        </authorList>
    </citation>
    <scope>NUCLEOTIDE SEQUENCE [LARGE SCALE GENOMIC DNA]</scope>
    <source>
        <strain evidence="1 2">18_1_E_SW</strain>
    </source>
</reference>
<dbReference type="InterPro" id="IPR013324">
    <property type="entry name" value="RNA_pol_sigma_r3/r4-like"/>
</dbReference>
<dbReference type="RefSeq" id="WP_207573020.1">
    <property type="nucleotide sequence ID" value="NZ_JAFNLQ010000131.1"/>
</dbReference>
<dbReference type="Proteomes" id="UP000664081">
    <property type="component" value="Unassembled WGS sequence"/>
</dbReference>